<accession>A0ABP6ZEH6</accession>
<dbReference type="EMBL" id="BAABAB010000002">
    <property type="protein sequence ID" value="GAA3603635.1"/>
    <property type="molecule type" value="Genomic_DNA"/>
</dbReference>
<keyword evidence="2" id="KW-1185">Reference proteome</keyword>
<evidence type="ECO:0000313" key="1">
    <source>
        <dbReference type="EMBL" id="GAA3603635.1"/>
    </source>
</evidence>
<dbReference type="InterPro" id="IPR001226">
    <property type="entry name" value="Flavodoxin_CS"/>
</dbReference>
<comment type="caution">
    <text evidence="1">The sequence shown here is derived from an EMBL/GenBank/DDBJ whole genome shotgun (WGS) entry which is preliminary data.</text>
</comment>
<name>A0ABP6ZEH6_9ACTN</name>
<protein>
    <submittedName>
        <fullName evidence="1">Flavodoxin family protein</fullName>
    </submittedName>
</protein>
<gene>
    <name evidence="1" type="ORF">GCM10022236_01690</name>
</gene>
<dbReference type="InterPro" id="IPR029039">
    <property type="entry name" value="Flavoprotein-like_sf"/>
</dbReference>
<evidence type="ECO:0000313" key="2">
    <source>
        <dbReference type="Proteomes" id="UP001501490"/>
    </source>
</evidence>
<dbReference type="Gene3D" id="3.40.50.360">
    <property type="match status" value="1"/>
</dbReference>
<sequence length="171" mass="18163">MVVYESYFGCTQQVAEAIGAGLTCYGTVHVLPVAQARGMRAIDVDLLVVGGPTHAHAMTSAHSRESAVDRGADGVSAEAPAYGLREWFDEIEQGAGPAAAFDTRIDASALMTGRASKGIAHRLRRHGFHLVAEPESFLVSHDTLLPDEAARARSWAEGLGRIIVQTPASVR</sequence>
<dbReference type="SUPFAM" id="SSF52218">
    <property type="entry name" value="Flavoproteins"/>
    <property type="match status" value="1"/>
</dbReference>
<proteinExistence type="predicted"/>
<organism evidence="1 2">
    <name type="scientific">Microlunatus ginsengisoli</name>
    <dbReference type="NCBI Taxonomy" id="363863"/>
    <lineage>
        <taxon>Bacteria</taxon>
        <taxon>Bacillati</taxon>
        <taxon>Actinomycetota</taxon>
        <taxon>Actinomycetes</taxon>
        <taxon>Propionibacteriales</taxon>
        <taxon>Propionibacteriaceae</taxon>
        <taxon>Microlunatus</taxon>
    </lineage>
</organism>
<dbReference type="Proteomes" id="UP001501490">
    <property type="component" value="Unassembled WGS sequence"/>
</dbReference>
<reference evidence="2" key="1">
    <citation type="journal article" date="2019" name="Int. J. Syst. Evol. Microbiol.">
        <title>The Global Catalogue of Microorganisms (GCM) 10K type strain sequencing project: providing services to taxonomists for standard genome sequencing and annotation.</title>
        <authorList>
            <consortium name="The Broad Institute Genomics Platform"/>
            <consortium name="The Broad Institute Genome Sequencing Center for Infectious Disease"/>
            <person name="Wu L."/>
            <person name="Ma J."/>
        </authorList>
    </citation>
    <scope>NUCLEOTIDE SEQUENCE [LARGE SCALE GENOMIC DNA]</scope>
    <source>
        <strain evidence="2">JCM 16929</strain>
    </source>
</reference>
<dbReference type="PROSITE" id="PS00201">
    <property type="entry name" value="FLAVODOXIN"/>
    <property type="match status" value="1"/>
</dbReference>